<dbReference type="Proteomes" id="UP000017127">
    <property type="component" value="Unassembled WGS sequence"/>
</dbReference>
<dbReference type="Gene3D" id="1.10.1220.10">
    <property type="entry name" value="Met repressor-like"/>
    <property type="match status" value="1"/>
</dbReference>
<dbReference type="EMBL" id="AUZM01000090">
    <property type="protein sequence ID" value="ERT04564.1"/>
    <property type="molecule type" value="Genomic_DNA"/>
</dbReference>
<keyword evidence="3" id="KW-1185">Reference proteome</keyword>
<protein>
    <submittedName>
        <fullName evidence="2">Uncharacterized protein</fullName>
    </submittedName>
</protein>
<name>U7Q9R5_9CYAN</name>
<dbReference type="InterPro" id="IPR013321">
    <property type="entry name" value="Arc_rbn_hlx_hlx"/>
</dbReference>
<dbReference type="AlphaFoldDB" id="U7Q9R5"/>
<gene>
    <name evidence="2" type="ORF">M595_5488</name>
</gene>
<dbReference type="OrthoDB" id="453049at2"/>
<organism evidence="2 3">
    <name type="scientific">Lyngbya aestuarii BL J</name>
    <dbReference type="NCBI Taxonomy" id="1348334"/>
    <lineage>
        <taxon>Bacteria</taxon>
        <taxon>Bacillati</taxon>
        <taxon>Cyanobacteriota</taxon>
        <taxon>Cyanophyceae</taxon>
        <taxon>Oscillatoriophycideae</taxon>
        <taxon>Oscillatoriales</taxon>
        <taxon>Microcoleaceae</taxon>
        <taxon>Lyngbya</taxon>
    </lineage>
</organism>
<comment type="caution">
    <text evidence="2">The sequence shown here is derived from an EMBL/GenBank/DDBJ whole genome shotgun (WGS) entry which is preliminary data.</text>
</comment>
<feature type="region of interest" description="Disordered" evidence="1">
    <location>
        <begin position="120"/>
        <end position="145"/>
    </location>
</feature>
<reference evidence="2 3" key="1">
    <citation type="journal article" date="2013" name="Front. Microbiol.">
        <title>Comparative genomic analyses of the cyanobacterium, Lyngbya aestuarii BL J, a powerful hydrogen producer.</title>
        <authorList>
            <person name="Kothari A."/>
            <person name="Vaughn M."/>
            <person name="Garcia-Pichel F."/>
        </authorList>
    </citation>
    <scope>NUCLEOTIDE SEQUENCE [LARGE SCALE GENOMIC DNA]</scope>
    <source>
        <strain evidence="2 3">BL J</strain>
    </source>
</reference>
<accession>U7Q9R5</accession>
<evidence type="ECO:0000256" key="1">
    <source>
        <dbReference type="SAM" id="MobiDB-lite"/>
    </source>
</evidence>
<dbReference type="GO" id="GO:0006355">
    <property type="term" value="P:regulation of DNA-templated transcription"/>
    <property type="evidence" value="ECO:0007669"/>
    <property type="project" value="InterPro"/>
</dbReference>
<dbReference type="PATRIC" id="fig|1348334.3.peg.5279"/>
<evidence type="ECO:0000313" key="2">
    <source>
        <dbReference type="EMBL" id="ERT04564.1"/>
    </source>
</evidence>
<sequence>MVERSNKQEVNETTLASFKISQELWQRFQARCIEQDSTTPKVLNQLIINYLEQTDKNYTEKNSQLSPMNLEEILTQKLEEIVEDYLQKNLEHYLSHQVENRLDQLIEKVFERHLKFNISDPVRSEPSAPTSPPEQPQPTRSPRKNDILTLKTAKELGEILGVSAPYITTLNRIGELQQRGWEDSGKRRGKTILYKPID</sequence>
<proteinExistence type="predicted"/>
<evidence type="ECO:0000313" key="3">
    <source>
        <dbReference type="Proteomes" id="UP000017127"/>
    </source>
</evidence>
<dbReference type="RefSeq" id="WP_023069163.1">
    <property type="nucleotide sequence ID" value="NZ_AUZM01000090.1"/>
</dbReference>